<protein>
    <submittedName>
        <fullName evidence="1">Mqo protein</fullName>
    </submittedName>
</protein>
<dbReference type="AlphaFoldDB" id="A0A0C9QI67"/>
<dbReference type="EMBL" id="GBYB01014423">
    <property type="protein sequence ID" value="JAG84190.1"/>
    <property type="molecule type" value="Transcribed_RNA"/>
</dbReference>
<evidence type="ECO:0000313" key="1">
    <source>
        <dbReference type="EMBL" id="JAG84190.1"/>
    </source>
</evidence>
<organism evidence="1">
    <name type="scientific">Fopius arisanus</name>
    <dbReference type="NCBI Taxonomy" id="64838"/>
    <lineage>
        <taxon>Eukaryota</taxon>
        <taxon>Metazoa</taxon>
        <taxon>Ecdysozoa</taxon>
        <taxon>Arthropoda</taxon>
        <taxon>Hexapoda</taxon>
        <taxon>Insecta</taxon>
        <taxon>Pterygota</taxon>
        <taxon>Neoptera</taxon>
        <taxon>Endopterygota</taxon>
        <taxon>Hymenoptera</taxon>
        <taxon>Apocrita</taxon>
        <taxon>Ichneumonoidea</taxon>
        <taxon>Braconidae</taxon>
        <taxon>Opiinae</taxon>
        <taxon>Fopius</taxon>
    </lineage>
</organism>
<reference evidence="1" key="1">
    <citation type="submission" date="2015-01" db="EMBL/GenBank/DDBJ databases">
        <title>Transcriptome Assembly of Fopius arisanus.</title>
        <authorList>
            <person name="Geib S."/>
        </authorList>
    </citation>
    <scope>NUCLEOTIDE SEQUENCE</scope>
</reference>
<gene>
    <name evidence="1" type="primary">mqo</name>
    <name evidence="1" type="ORF">g.29895</name>
</gene>
<accession>A0A0C9QI67</accession>
<sequence>MSSHVEEFVLCEILENQLLPVLQQELSIQGIRQCVREALDLIPDFSTEEIPLAQLFVNTTACILAKTRCGALNPITGSAHEHLDISKLPIPSINAILINSNYDMNIVQLPFVQGAIDDCAKYRSVQQAPWPSVQC</sequence>
<proteinExistence type="predicted"/>
<name>A0A0C9QI67_9HYME</name>